<reference evidence="2 3" key="1">
    <citation type="submission" date="2015-09" db="EMBL/GenBank/DDBJ databases">
        <authorList>
            <person name="Jackson K.R."/>
            <person name="Lunt B.L."/>
            <person name="Fisher J.N.B."/>
            <person name="Gardner A.V."/>
            <person name="Bailey M.E."/>
            <person name="Deus L.M."/>
            <person name="Earl A.S."/>
            <person name="Gibby P.D."/>
            <person name="Hartmann K.A."/>
            <person name="Liu J.E."/>
            <person name="Manci A.M."/>
            <person name="Nielsen D.A."/>
            <person name="Solomon M.B."/>
            <person name="Breakwell D.P."/>
            <person name="Burnett S.H."/>
            <person name="Grose J.H."/>
        </authorList>
    </citation>
    <scope>NUCLEOTIDE SEQUENCE [LARGE SCALE GENOMIC DNA]</scope>
    <source>
        <strain evidence="2 3">CECT 7799</strain>
    </source>
</reference>
<evidence type="ECO:0000313" key="2">
    <source>
        <dbReference type="EMBL" id="CUH40930.1"/>
    </source>
</evidence>
<proteinExistence type="predicted"/>
<organism evidence="2 3">
    <name type="scientific">Jannaschia seosinensis</name>
    <dbReference type="NCBI Taxonomy" id="313367"/>
    <lineage>
        <taxon>Bacteria</taxon>
        <taxon>Pseudomonadati</taxon>
        <taxon>Pseudomonadota</taxon>
        <taxon>Alphaproteobacteria</taxon>
        <taxon>Rhodobacterales</taxon>
        <taxon>Roseobacteraceae</taxon>
        <taxon>Jannaschia</taxon>
    </lineage>
</organism>
<sequence length="44" mass="4866">MSEEQRLSDARNFIANCDAAPLGFFPGERWGALVHAAEFRAGEK</sequence>
<dbReference type="EMBL" id="CYPR01000197">
    <property type="protein sequence ID" value="CUH40205.1"/>
    <property type="molecule type" value="Genomic_DNA"/>
</dbReference>
<keyword evidence="3" id="KW-1185">Reference proteome</keyword>
<dbReference type="EMBL" id="CYPR01000241">
    <property type="protein sequence ID" value="CUH40930.1"/>
    <property type="molecule type" value="Genomic_DNA"/>
</dbReference>
<accession>A0A0M7BDY1</accession>
<dbReference type="RefSeq" id="WP_275934905.1">
    <property type="nucleotide sequence ID" value="NZ_CYPR01000197.1"/>
</dbReference>
<evidence type="ECO:0000313" key="1">
    <source>
        <dbReference type="EMBL" id="CUH40205.1"/>
    </source>
</evidence>
<gene>
    <name evidence="1" type="ORF">JSE7799_02935</name>
    <name evidence="2" type="ORF">JSE7799_03671</name>
</gene>
<protein>
    <submittedName>
        <fullName evidence="2">Uncharacterized protein</fullName>
    </submittedName>
</protein>
<dbReference type="Proteomes" id="UP000049455">
    <property type="component" value="Unassembled WGS sequence"/>
</dbReference>
<dbReference type="AlphaFoldDB" id="A0A0M7BDY1"/>
<name>A0A0M7BDY1_9RHOB</name>
<evidence type="ECO:0000313" key="3">
    <source>
        <dbReference type="Proteomes" id="UP000049455"/>
    </source>
</evidence>